<dbReference type="SUPFAM" id="SSF82708">
    <property type="entry name" value="R3H domain"/>
    <property type="match status" value="1"/>
</dbReference>
<dbReference type="InterPro" id="IPR001374">
    <property type="entry name" value="R3H_dom"/>
</dbReference>
<dbReference type="RefSeq" id="XP_017769780.1">
    <property type="nucleotide sequence ID" value="XM_017914291.1"/>
</dbReference>
<proteinExistence type="predicted"/>
<evidence type="ECO:0000259" key="2">
    <source>
        <dbReference type="PROSITE" id="PS51061"/>
    </source>
</evidence>
<dbReference type="CDD" id="cd02325">
    <property type="entry name" value="R3H"/>
    <property type="match status" value="1"/>
</dbReference>
<evidence type="ECO:0000313" key="4">
    <source>
        <dbReference type="RefSeq" id="XP_017769779.1"/>
    </source>
</evidence>
<dbReference type="Proteomes" id="UP000695000">
    <property type="component" value="Unplaced"/>
</dbReference>
<feature type="region of interest" description="Disordered" evidence="1">
    <location>
        <begin position="14"/>
        <end position="46"/>
    </location>
</feature>
<dbReference type="PROSITE" id="PS51061">
    <property type="entry name" value="R3H"/>
    <property type="match status" value="1"/>
</dbReference>
<dbReference type="GeneID" id="108557676"/>
<feature type="domain" description="R3H" evidence="2">
    <location>
        <begin position="154"/>
        <end position="218"/>
    </location>
</feature>
<dbReference type="PANTHER" id="PTHR32019:SF2">
    <property type="entry name" value="R3H DOMAIN-CONTAINING PROTEIN 4"/>
    <property type="match status" value="1"/>
</dbReference>
<evidence type="ECO:0000256" key="1">
    <source>
        <dbReference type="SAM" id="MobiDB-lite"/>
    </source>
</evidence>
<feature type="compositionally biased region" description="Polar residues" evidence="1">
    <location>
        <begin position="15"/>
        <end position="30"/>
    </location>
</feature>
<evidence type="ECO:0000313" key="5">
    <source>
        <dbReference type="RefSeq" id="XP_017769780.1"/>
    </source>
</evidence>
<dbReference type="RefSeq" id="XP_017769779.1">
    <property type="nucleotide sequence ID" value="XM_017914290.1"/>
</dbReference>
<name>A0ABM1M5C9_NICVS</name>
<reference evidence="4 5" key="1">
    <citation type="submission" date="2025-05" db="UniProtKB">
        <authorList>
            <consortium name="RefSeq"/>
        </authorList>
    </citation>
    <scope>IDENTIFICATION</scope>
    <source>
        <tissue evidence="4 5">Whole Larva</tissue>
    </source>
</reference>
<keyword evidence="3" id="KW-1185">Reference proteome</keyword>
<dbReference type="InterPro" id="IPR036867">
    <property type="entry name" value="R3H_dom_sf"/>
</dbReference>
<organism evidence="3 4">
    <name type="scientific">Nicrophorus vespilloides</name>
    <name type="common">Boreal carrion beetle</name>
    <dbReference type="NCBI Taxonomy" id="110193"/>
    <lineage>
        <taxon>Eukaryota</taxon>
        <taxon>Metazoa</taxon>
        <taxon>Ecdysozoa</taxon>
        <taxon>Arthropoda</taxon>
        <taxon>Hexapoda</taxon>
        <taxon>Insecta</taxon>
        <taxon>Pterygota</taxon>
        <taxon>Neoptera</taxon>
        <taxon>Endopterygota</taxon>
        <taxon>Coleoptera</taxon>
        <taxon>Polyphaga</taxon>
        <taxon>Staphyliniformia</taxon>
        <taxon>Silphidae</taxon>
        <taxon>Nicrophorinae</taxon>
        <taxon>Nicrophorus</taxon>
    </lineage>
</organism>
<protein>
    <submittedName>
        <fullName evidence="4 5">Uncharacterized protein LOC108557676</fullName>
    </submittedName>
</protein>
<accession>A0ABM1M5C9</accession>
<evidence type="ECO:0000313" key="3">
    <source>
        <dbReference type="Proteomes" id="UP000695000"/>
    </source>
</evidence>
<dbReference type="PANTHER" id="PTHR32019">
    <property type="entry name" value="R3H DOMAIN-CONTAINING PROTEIN 4"/>
    <property type="match status" value="1"/>
</dbReference>
<sequence>MGVVRERRVVCQAPSIPSNPESVHSGYTTQDSEDEGLQSEQIRHRQPLRTSRGLNINFNVSLRRHAGQRRVRRALNIKFLETLKEEDESDNILNGNKSKFQLLMEITNDPIEFLNDYEENSCVISTSNWVNNNPYMNIPKKIRVAIASKKDFRYDLLKSIELVLTTFIYTHPPLLKYYHFPKNCYERFLVHAIAKYNGLQSETITVDSGMAVKVYRREEELLPQKQLLCDYLHQMKSINQ</sequence>
<gene>
    <name evidence="4 5" type="primary">LOC108557676</name>
</gene>
<dbReference type="InterPro" id="IPR039629">
    <property type="entry name" value="R3HDM4"/>
</dbReference>